<protein>
    <submittedName>
        <fullName evidence="1">Uncharacterized protein</fullName>
    </submittedName>
</protein>
<name>G8NTH5_GRAMM</name>
<keyword evidence="2" id="KW-1185">Reference proteome</keyword>
<evidence type="ECO:0000313" key="2">
    <source>
        <dbReference type="Proteomes" id="UP000007113"/>
    </source>
</evidence>
<gene>
    <name evidence="1" type="ordered locus">AciX8_0858</name>
</gene>
<reference evidence="1 2" key="1">
    <citation type="submission" date="2011-11" db="EMBL/GenBank/DDBJ databases">
        <title>Complete sequence of Granulicella mallensis MP5ACTX8.</title>
        <authorList>
            <consortium name="US DOE Joint Genome Institute"/>
            <person name="Lucas S."/>
            <person name="Copeland A."/>
            <person name="Lapidus A."/>
            <person name="Cheng J.-F."/>
            <person name="Goodwin L."/>
            <person name="Pitluck S."/>
            <person name="Peters L."/>
            <person name="Lu M."/>
            <person name="Detter J.C."/>
            <person name="Han C."/>
            <person name="Tapia R."/>
            <person name="Land M."/>
            <person name="Hauser L."/>
            <person name="Kyrpides N."/>
            <person name="Ivanova N."/>
            <person name="Mikhailova N."/>
            <person name="Pagani I."/>
            <person name="Rawat S."/>
            <person name="Mannisto M."/>
            <person name="Haggblom M."/>
            <person name="Woyke T."/>
        </authorList>
    </citation>
    <scope>NUCLEOTIDE SEQUENCE [LARGE SCALE GENOMIC DNA]</scope>
    <source>
        <strain evidence="2">ATCC BAA-1857 / DSM 23137 / MP5ACTX8</strain>
    </source>
</reference>
<evidence type="ECO:0000313" key="1">
    <source>
        <dbReference type="EMBL" id="AEU35207.1"/>
    </source>
</evidence>
<dbReference type="KEGG" id="gma:AciX8_0858"/>
<dbReference type="AlphaFoldDB" id="G8NTH5"/>
<dbReference type="HOGENOM" id="CLU_2734367_0_0_0"/>
<dbReference type="STRING" id="682795.AciX8_0858"/>
<dbReference type="EMBL" id="CP003130">
    <property type="protein sequence ID" value="AEU35207.1"/>
    <property type="molecule type" value="Genomic_DNA"/>
</dbReference>
<dbReference type="Proteomes" id="UP000007113">
    <property type="component" value="Chromosome"/>
</dbReference>
<organism evidence="1 2">
    <name type="scientific">Granulicella mallensis (strain ATCC BAA-1857 / DSM 23137 / MP5ACTX8)</name>
    <dbReference type="NCBI Taxonomy" id="682795"/>
    <lineage>
        <taxon>Bacteria</taxon>
        <taxon>Pseudomonadati</taxon>
        <taxon>Acidobacteriota</taxon>
        <taxon>Terriglobia</taxon>
        <taxon>Terriglobales</taxon>
        <taxon>Acidobacteriaceae</taxon>
        <taxon>Granulicella</taxon>
    </lineage>
</organism>
<accession>G8NTH5</accession>
<proteinExistence type="predicted"/>
<sequence length="71" mass="7930">MSQGLKPLSCLSCNARAKARTHLRDNNKSVVVDPSDTTYPLRQANTWPAIDRSKLAVDGIFINNTNRFVNK</sequence>